<proteinExistence type="predicted"/>
<accession>A0A6J5NGY5</accession>
<organism evidence="1">
    <name type="scientific">uncultured Caudovirales phage</name>
    <dbReference type="NCBI Taxonomy" id="2100421"/>
    <lineage>
        <taxon>Viruses</taxon>
        <taxon>Duplodnaviria</taxon>
        <taxon>Heunggongvirae</taxon>
        <taxon>Uroviricota</taxon>
        <taxon>Caudoviricetes</taxon>
        <taxon>Peduoviridae</taxon>
        <taxon>Maltschvirus</taxon>
        <taxon>Maltschvirus maltsch</taxon>
    </lineage>
</organism>
<dbReference type="EMBL" id="LR796623">
    <property type="protein sequence ID" value="CAB4154654.1"/>
    <property type="molecule type" value="Genomic_DNA"/>
</dbReference>
<sequence length="76" mass="8499">MPTVERFCLEVEAVEGSGEFALNGQLLKSDERLIAVLYMTGVSPSEWLRVLDTMLGLGFGVLANDRGVWWFGKRHV</sequence>
<gene>
    <name evidence="1" type="ORF">UFOVP650_23</name>
</gene>
<evidence type="ECO:0000313" key="1">
    <source>
        <dbReference type="EMBL" id="CAB4154654.1"/>
    </source>
</evidence>
<name>A0A6J5NGY5_9CAUD</name>
<protein>
    <submittedName>
        <fullName evidence="1">Uncharacterized protein</fullName>
    </submittedName>
</protein>
<reference evidence="1" key="1">
    <citation type="submission" date="2020-04" db="EMBL/GenBank/DDBJ databases">
        <authorList>
            <person name="Chiriac C."/>
            <person name="Salcher M."/>
            <person name="Ghai R."/>
            <person name="Kavagutti S V."/>
        </authorList>
    </citation>
    <scope>NUCLEOTIDE SEQUENCE</scope>
</reference>